<evidence type="ECO:0000256" key="18">
    <source>
        <dbReference type="ARBA" id="ARBA00042031"/>
    </source>
</evidence>
<comment type="catalytic activity">
    <reaction evidence="4">
        <text>(3S)-hydroxydecanoyl-CoA = (2E)-decenoyl-CoA + H2O</text>
        <dbReference type="Rhea" id="RHEA:31191"/>
        <dbReference type="ChEBI" id="CHEBI:15377"/>
        <dbReference type="ChEBI" id="CHEBI:61406"/>
        <dbReference type="ChEBI" id="CHEBI:62616"/>
    </reaction>
    <physiologicalReaction direction="right-to-left" evidence="4">
        <dbReference type="Rhea" id="RHEA:31193"/>
    </physiologicalReaction>
</comment>
<evidence type="ECO:0000256" key="2">
    <source>
        <dbReference type="ARBA" id="ARBA00023239"/>
    </source>
</evidence>
<dbReference type="GO" id="GO:0005777">
    <property type="term" value="C:peroxisome"/>
    <property type="evidence" value="ECO:0007669"/>
    <property type="project" value="TreeGrafter"/>
</dbReference>
<comment type="catalytic activity">
    <reaction evidence="12">
        <text>(2S,3S)-3-hydroxy-2-methylbutanoyl-CoA = (2E)-2-methylbut-2-enoyl-CoA + H2O</text>
        <dbReference type="Rhea" id="RHEA:31119"/>
        <dbReference type="ChEBI" id="CHEBI:15377"/>
        <dbReference type="ChEBI" id="CHEBI:57312"/>
        <dbReference type="ChEBI" id="CHEBI:57337"/>
    </reaction>
    <physiologicalReaction direction="right-to-left" evidence="12">
        <dbReference type="Rhea" id="RHEA:31121"/>
    </physiologicalReaction>
</comment>
<dbReference type="Proteomes" id="UP000472260">
    <property type="component" value="Unassembled WGS sequence"/>
</dbReference>
<comment type="catalytic activity">
    <reaction evidence="7">
        <text>a (3E)-enoyl-CoA = a 4-saturated (2E)-enoyl-CoA</text>
        <dbReference type="Rhea" id="RHEA:45228"/>
        <dbReference type="ChEBI" id="CHEBI:58521"/>
        <dbReference type="ChEBI" id="CHEBI:85097"/>
        <dbReference type="EC" id="5.3.3.8"/>
    </reaction>
    <physiologicalReaction direction="left-to-right" evidence="7">
        <dbReference type="Rhea" id="RHEA:45229"/>
    </physiologicalReaction>
</comment>
<comment type="catalytic activity">
    <reaction evidence="13">
        <text>(3E,5Z)-tetradecadienoyl-CoA = (2E,5Z)-tetradecadienoyl-CoA</text>
        <dbReference type="Rhea" id="RHEA:47464"/>
        <dbReference type="ChEBI" id="CHEBI:71586"/>
        <dbReference type="ChEBI" id="CHEBI:87701"/>
    </reaction>
    <physiologicalReaction direction="right-to-left" evidence="13">
        <dbReference type="Rhea" id="RHEA:47466"/>
    </physiologicalReaction>
</comment>
<keyword evidence="1" id="KW-0413">Isomerase</keyword>
<evidence type="ECO:0000256" key="7">
    <source>
        <dbReference type="ARBA" id="ARBA00035949"/>
    </source>
</evidence>
<evidence type="ECO:0000313" key="22">
    <source>
        <dbReference type="Proteomes" id="UP000472260"/>
    </source>
</evidence>
<dbReference type="PANTHER" id="PTHR23309:SF49">
    <property type="entry name" value="PEROXISOMAL BIFUNCTIONAL ENZYME"/>
    <property type="match status" value="1"/>
</dbReference>
<evidence type="ECO:0000256" key="5">
    <source>
        <dbReference type="ARBA" id="ARBA00035863"/>
    </source>
</evidence>
<reference evidence="21" key="1">
    <citation type="submission" date="2025-08" db="UniProtKB">
        <authorList>
            <consortium name="Ensembl"/>
        </authorList>
    </citation>
    <scope>IDENTIFICATION</scope>
</reference>
<evidence type="ECO:0000256" key="20">
    <source>
        <dbReference type="ARBA" id="ARBA00049448"/>
    </source>
</evidence>
<evidence type="ECO:0000256" key="11">
    <source>
        <dbReference type="ARBA" id="ARBA00036370"/>
    </source>
</evidence>
<keyword evidence="3" id="KW-0511">Multifunctional enzyme</keyword>
<evidence type="ECO:0000256" key="12">
    <source>
        <dbReference type="ARBA" id="ARBA00036472"/>
    </source>
</evidence>
<evidence type="ECO:0000256" key="19">
    <source>
        <dbReference type="ARBA" id="ARBA00048911"/>
    </source>
</evidence>
<sequence length="178" mass="19519">MARYELVKRSVALITLTNPPVNASRSSMECALSDPKVTAVVICGENGSFCGAFFKQERSGGFELALVCHYRIAHSKARLGLPEVTLGILPAAGGTQRLPRLIGIPADLELITTGRHISAQEALKLGIVDQVTEQNACEVAVEFALRAVVKFLIKNLLFPFMLRWSLYHLKLVQKRAKC</sequence>
<dbReference type="GO" id="GO:0004300">
    <property type="term" value="F:enoyl-CoA hydratase activity"/>
    <property type="evidence" value="ECO:0007669"/>
    <property type="project" value="UniProtKB-EC"/>
</dbReference>
<evidence type="ECO:0000256" key="9">
    <source>
        <dbReference type="ARBA" id="ARBA00036336"/>
    </source>
</evidence>
<evidence type="ECO:0000256" key="6">
    <source>
        <dbReference type="ARBA" id="ARBA00035909"/>
    </source>
</evidence>
<comment type="catalytic activity">
    <reaction evidence="6">
        <text>a 4-saturated-(3S)-3-hydroxyacyl-CoA = a (3E)-enoyl-CoA + H2O</text>
        <dbReference type="Rhea" id="RHEA:20724"/>
        <dbReference type="ChEBI" id="CHEBI:15377"/>
        <dbReference type="ChEBI" id="CHEBI:58521"/>
        <dbReference type="ChEBI" id="CHEBI:137480"/>
        <dbReference type="EC" id="4.2.1.17"/>
    </reaction>
    <physiologicalReaction direction="left-to-right" evidence="6">
        <dbReference type="Rhea" id="RHEA:20725"/>
    </physiologicalReaction>
</comment>
<dbReference type="PANTHER" id="PTHR23309">
    <property type="entry name" value="3-HYDROXYACYL-COA DEHYROGENASE"/>
    <property type="match status" value="1"/>
</dbReference>
<accession>A0A671K2X5</accession>
<evidence type="ECO:0000256" key="14">
    <source>
        <dbReference type="ARBA" id="ARBA00036656"/>
    </source>
</evidence>
<evidence type="ECO:0000256" key="16">
    <source>
        <dbReference type="ARBA" id="ARBA00038365"/>
    </source>
</evidence>
<dbReference type="InterPro" id="IPR001753">
    <property type="entry name" value="Enoyl-CoA_hydra/iso"/>
</dbReference>
<evidence type="ECO:0000256" key="13">
    <source>
        <dbReference type="ARBA" id="ARBA00036570"/>
    </source>
</evidence>
<dbReference type="GO" id="GO:0004165">
    <property type="term" value="F:delta(3)-delta(2)-enoyl-CoA isomerase activity"/>
    <property type="evidence" value="ECO:0007669"/>
    <property type="project" value="UniProtKB-EC"/>
</dbReference>
<dbReference type="Ensembl" id="ENSSANT00000000545.1">
    <property type="protein sequence ID" value="ENSSANP00000000484.1"/>
    <property type="gene ID" value="ENSSANG00000000339.1"/>
</dbReference>
<evidence type="ECO:0000256" key="17">
    <source>
        <dbReference type="ARBA" id="ARBA00039632"/>
    </source>
</evidence>
<evidence type="ECO:0000256" key="10">
    <source>
        <dbReference type="ARBA" id="ARBA00036353"/>
    </source>
</evidence>
<comment type="catalytic activity">
    <reaction evidence="20">
        <text>(3S)-hydroxyhexadecanedioyl-CoA + NAD(+) = 3-oxohexadecanedioyl-CoA + NADH + H(+)</text>
        <dbReference type="Rhea" id="RHEA:40267"/>
        <dbReference type="ChEBI" id="CHEBI:15378"/>
        <dbReference type="ChEBI" id="CHEBI:57540"/>
        <dbReference type="ChEBI" id="CHEBI:57945"/>
        <dbReference type="ChEBI" id="CHEBI:77080"/>
        <dbReference type="ChEBI" id="CHEBI:77081"/>
    </reaction>
    <physiologicalReaction direction="left-to-right" evidence="20">
        <dbReference type="Rhea" id="RHEA:40268"/>
    </physiologicalReaction>
</comment>
<comment type="catalytic activity">
    <reaction evidence="14">
        <text>(3E)-decenoyl-CoA = (2E)-decenoyl-CoA</text>
        <dbReference type="Rhea" id="RHEA:45752"/>
        <dbReference type="ChEBI" id="CHEBI:61406"/>
        <dbReference type="ChEBI" id="CHEBI:84793"/>
    </reaction>
    <physiologicalReaction direction="left-to-right" evidence="14">
        <dbReference type="Rhea" id="RHEA:45753"/>
    </physiologicalReaction>
</comment>
<name>A0A671K2X5_9TELE</name>
<comment type="catalytic activity">
    <reaction evidence="19">
        <text>a (3S)-3-hydroxyacyl-CoA + NAD(+) = a 3-oxoacyl-CoA + NADH + H(+)</text>
        <dbReference type="Rhea" id="RHEA:22432"/>
        <dbReference type="ChEBI" id="CHEBI:15378"/>
        <dbReference type="ChEBI" id="CHEBI:57318"/>
        <dbReference type="ChEBI" id="CHEBI:57540"/>
        <dbReference type="ChEBI" id="CHEBI:57945"/>
        <dbReference type="ChEBI" id="CHEBI:90726"/>
        <dbReference type="EC" id="1.1.1.35"/>
    </reaction>
    <physiologicalReaction direction="left-to-right" evidence="19">
        <dbReference type="Rhea" id="RHEA:22433"/>
    </physiologicalReaction>
</comment>
<dbReference type="GO" id="GO:0006635">
    <property type="term" value="P:fatty acid beta-oxidation"/>
    <property type="evidence" value="ECO:0007669"/>
    <property type="project" value="TreeGrafter"/>
</dbReference>
<proteinExistence type="inferred from homology"/>
<comment type="catalytic activity">
    <reaction evidence="10">
        <text>(3E)-hexenoyl-CoA = (2E)-hexenoyl-CoA</text>
        <dbReference type="Rhea" id="RHEA:45736"/>
        <dbReference type="ChEBI" id="CHEBI:62077"/>
        <dbReference type="ChEBI" id="CHEBI:84790"/>
    </reaction>
    <physiologicalReaction direction="left-to-right" evidence="10">
        <dbReference type="Rhea" id="RHEA:45737"/>
    </physiologicalReaction>
</comment>
<keyword evidence="2" id="KW-0456">Lyase</keyword>
<evidence type="ECO:0000256" key="15">
    <source>
        <dbReference type="ARBA" id="ARBA00036989"/>
    </source>
</evidence>
<evidence type="ECO:0000256" key="4">
    <source>
        <dbReference type="ARBA" id="ARBA00035760"/>
    </source>
</evidence>
<dbReference type="GO" id="GO:0003857">
    <property type="term" value="F:(3S)-3-hydroxyacyl-CoA dehydrogenase (NAD+) activity"/>
    <property type="evidence" value="ECO:0007669"/>
    <property type="project" value="UniProtKB-EC"/>
</dbReference>
<dbReference type="AlphaFoldDB" id="A0A671K2X5"/>
<evidence type="ECO:0000256" key="8">
    <source>
        <dbReference type="ARBA" id="ARBA00035959"/>
    </source>
</evidence>
<comment type="catalytic activity">
    <reaction evidence="9">
        <text>(3Z)-hexenoyl-CoA = (2E)-hexenoyl-CoA</text>
        <dbReference type="Rhea" id="RHEA:45748"/>
        <dbReference type="ChEBI" id="CHEBI:62077"/>
        <dbReference type="ChEBI" id="CHEBI:85415"/>
    </reaction>
    <physiologicalReaction direction="left-to-right" evidence="9">
        <dbReference type="Rhea" id="RHEA:45749"/>
    </physiologicalReaction>
</comment>
<evidence type="ECO:0000313" key="21">
    <source>
        <dbReference type="Ensembl" id="ENSSANP00000000484.1"/>
    </source>
</evidence>
<dbReference type="CDD" id="cd06558">
    <property type="entry name" value="crotonase-like"/>
    <property type="match status" value="1"/>
</dbReference>
<organism evidence="21 22">
    <name type="scientific">Sinocyclocheilus anshuiensis</name>
    <dbReference type="NCBI Taxonomy" id="1608454"/>
    <lineage>
        <taxon>Eukaryota</taxon>
        <taxon>Metazoa</taxon>
        <taxon>Chordata</taxon>
        <taxon>Craniata</taxon>
        <taxon>Vertebrata</taxon>
        <taxon>Euteleostomi</taxon>
        <taxon>Actinopterygii</taxon>
        <taxon>Neopterygii</taxon>
        <taxon>Teleostei</taxon>
        <taxon>Ostariophysi</taxon>
        <taxon>Cypriniformes</taxon>
        <taxon>Cyprinidae</taxon>
        <taxon>Cyprininae</taxon>
        <taxon>Sinocyclocheilus</taxon>
    </lineage>
</organism>
<dbReference type="Pfam" id="PF00378">
    <property type="entry name" value="ECH_1"/>
    <property type="match status" value="1"/>
</dbReference>
<protein>
    <recommendedName>
        <fullName evidence="17">Peroxisomal bifunctional enzyme</fullName>
    </recommendedName>
    <alternativeName>
        <fullName evidence="18">Multifunctional enzyme 1</fullName>
    </alternativeName>
</protein>
<comment type="catalytic activity">
    <reaction evidence="8">
        <text>a (3Z)-enoyl-CoA = a 4-saturated (2E)-enoyl-CoA</text>
        <dbReference type="Rhea" id="RHEA:45900"/>
        <dbReference type="ChEBI" id="CHEBI:85097"/>
        <dbReference type="ChEBI" id="CHEBI:85489"/>
        <dbReference type="EC" id="5.3.3.8"/>
    </reaction>
    <physiologicalReaction direction="left-to-right" evidence="8">
        <dbReference type="Rhea" id="RHEA:45901"/>
    </physiologicalReaction>
</comment>
<keyword evidence="22" id="KW-1185">Reference proteome</keyword>
<dbReference type="SUPFAM" id="SSF52096">
    <property type="entry name" value="ClpP/crotonase"/>
    <property type="match status" value="1"/>
</dbReference>
<evidence type="ECO:0000256" key="3">
    <source>
        <dbReference type="ARBA" id="ARBA00023268"/>
    </source>
</evidence>
<reference evidence="21" key="2">
    <citation type="submission" date="2025-09" db="UniProtKB">
        <authorList>
            <consortium name="Ensembl"/>
        </authorList>
    </citation>
    <scope>IDENTIFICATION</scope>
</reference>
<comment type="catalytic activity">
    <reaction evidence="5">
        <text>(3E,5Z)-octadienoyl-CoA = (2E,5Z)-octadienoyl-CoA</text>
        <dbReference type="Rhea" id="RHEA:49932"/>
        <dbReference type="ChEBI" id="CHEBI:85108"/>
        <dbReference type="ChEBI" id="CHEBI:131990"/>
    </reaction>
    <physiologicalReaction direction="right-to-left" evidence="5">
        <dbReference type="Rhea" id="RHEA:49934"/>
    </physiologicalReaction>
</comment>
<evidence type="ECO:0000256" key="1">
    <source>
        <dbReference type="ARBA" id="ARBA00023235"/>
    </source>
</evidence>
<comment type="catalytic activity">
    <reaction evidence="11">
        <text>(3S)-hydroxyhexanoyl-CoA = (2E)-hexenoyl-CoA + H2O</text>
        <dbReference type="Rhea" id="RHEA:30547"/>
        <dbReference type="ChEBI" id="CHEBI:15377"/>
        <dbReference type="ChEBI" id="CHEBI:62075"/>
        <dbReference type="ChEBI" id="CHEBI:62077"/>
    </reaction>
    <physiologicalReaction direction="right-to-left" evidence="11">
        <dbReference type="Rhea" id="RHEA:30549"/>
    </physiologicalReaction>
</comment>
<comment type="similarity">
    <text evidence="16">In the C-terminal section; belongs to the 3-hydroxyacyl-CoA dehydrogenase family.</text>
</comment>
<dbReference type="InterPro" id="IPR029045">
    <property type="entry name" value="ClpP/crotonase-like_dom_sf"/>
</dbReference>
<dbReference type="Gene3D" id="3.90.226.10">
    <property type="entry name" value="2-enoyl-CoA Hydratase, Chain A, domain 1"/>
    <property type="match status" value="2"/>
</dbReference>
<comment type="catalytic activity">
    <reaction evidence="15">
        <text>(2E)-hexadecenedioyl-CoA + H2O = (3S)-hydroxyhexadecanedioyl-CoA</text>
        <dbReference type="Rhea" id="RHEA:40259"/>
        <dbReference type="ChEBI" id="CHEBI:15377"/>
        <dbReference type="ChEBI" id="CHEBI:77075"/>
        <dbReference type="ChEBI" id="CHEBI:77080"/>
    </reaction>
    <physiologicalReaction direction="left-to-right" evidence="15">
        <dbReference type="Rhea" id="RHEA:40260"/>
    </physiologicalReaction>
</comment>